<comment type="function">
    <text evidence="9">Catalyzes the phosphorylation of the position 2 hydroxy group of 4-diphosphocytidyl-2C-methyl-D-erythritol.</text>
</comment>
<keyword evidence="5 9" id="KW-0547">Nucleotide-binding</keyword>
<comment type="pathway">
    <text evidence="9">Isoprenoid biosynthesis; isopentenyl diphosphate biosynthesis via DXP pathway; isopentenyl diphosphate from 1-deoxy-D-xylulose 5-phosphate: step 3/6.</text>
</comment>
<dbReference type="SUPFAM" id="SSF54211">
    <property type="entry name" value="Ribosomal protein S5 domain 2-like"/>
    <property type="match status" value="1"/>
</dbReference>
<dbReference type="HAMAP" id="MF_00061">
    <property type="entry name" value="IspE"/>
    <property type="match status" value="1"/>
</dbReference>
<organism evidence="12">
    <name type="scientific">uncultured Nocardioidaceae bacterium</name>
    <dbReference type="NCBI Taxonomy" id="253824"/>
    <lineage>
        <taxon>Bacteria</taxon>
        <taxon>Bacillati</taxon>
        <taxon>Actinomycetota</taxon>
        <taxon>Actinomycetes</taxon>
        <taxon>Propionibacteriales</taxon>
        <taxon>Nocardioidaceae</taxon>
        <taxon>environmental samples</taxon>
    </lineage>
</organism>
<dbReference type="InterPro" id="IPR020568">
    <property type="entry name" value="Ribosomal_Su5_D2-typ_SF"/>
</dbReference>
<evidence type="ECO:0000256" key="2">
    <source>
        <dbReference type="ARBA" id="ARBA00012052"/>
    </source>
</evidence>
<reference evidence="12" key="1">
    <citation type="submission" date="2020-02" db="EMBL/GenBank/DDBJ databases">
        <authorList>
            <person name="Meier V. D."/>
        </authorList>
    </citation>
    <scope>NUCLEOTIDE SEQUENCE</scope>
    <source>
        <strain evidence="12">AVDCRST_MAG47</strain>
    </source>
</reference>
<dbReference type="SUPFAM" id="SSF55060">
    <property type="entry name" value="GHMP Kinase, C-terminal domain"/>
    <property type="match status" value="1"/>
</dbReference>
<dbReference type="AlphaFoldDB" id="A0A6J4MZL5"/>
<comment type="similarity">
    <text evidence="1 9">Belongs to the GHMP kinase family. IspE subfamily.</text>
</comment>
<feature type="domain" description="GHMP kinase N-terminal" evidence="10">
    <location>
        <begin position="71"/>
        <end position="149"/>
    </location>
</feature>
<evidence type="ECO:0000256" key="7">
    <source>
        <dbReference type="ARBA" id="ARBA00022840"/>
    </source>
</evidence>
<gene>
    <name evidence="9" type="primary">ispE</name>
    <name evidence="12" type="ORF">AVDCRST_MAG47-1437</name>
</gene>
<dbReference type="PANTHER" id="PTHR43527">
    <property type="entry name" value="4-DIPHOSPHOCYTIDYL-2-C-METHYL-D-ERYTHRITOL KINASE, CHLOROPLASTIC"/>
    <property type="match status" value="1"/>
</dbReference>
<protein>
    <recommendedName>
        <fullName evidence="3 9">4-diphosphocytidyl-2-C-methyl-D-erythritol kinase</fullName>
        <shortName evidence="9">CMK</shortName>
        <ecNumber evidence="2 9">2.7.1.148</ecNumber>
    </recommendedName>
    <alternativeName>
        <fullName evidence="8 9">4-(cytidine-5'-diphospho)-2-C-methyl-D-erythritol kinase</fullName>
    </alternativeName>
</protein>
<evidence type="ECO:0000256" key="8">
    <source>
        <dbReference type="ARBA" id="ARBA00032554"/>
    </source>
</evidence>
<dbReference type="Gene3D" id="3.30.230.10">
    <property type="match status" value="1"/>
</dbReference>
<feature type="active site" evidence="9">
    <location>
        <position position="12"/>
    </location>
</feature>
<dbReference type="PIRSF" id="PIRSF010376">
    <property type="entry name" value="IspE"/>
    <property type="match status" value="1"/>
</dbReference>
<keyword evidence="9" id="KW-0414">Isoprene biosynthesis</keyword>
<dbReference type="Pfam" id="PF00288">
    <property type="entry name" value="GHMP_kinases_N"/>
    <property type="match status" value="1"/>
</dbReference>
<keyword evidence="6 9" id="KW-0418">Kinase</keyword>
<comment type="catalytic activity">
    <reaction evidence="9">
        <text>4-CDP-2-C-methyl-D-erythritol + ATP = 4-CDP-2-C-methyl-D-erythritol 2-phosphate + ADP + H(+)</text>
        <dbReference type="Rhea" id="RHEA:18437"/>
        <dbReference type="ChEBI" id="CHEBI:15378"/>
        <dbReference type="ChEBI" id="CHEBI:30616"/>
        <dbReference type="ChEBI" id="CHEBI:57823"/>
        <dbReference type="ChEBI" id="CHEBI:57919"/>
        <dbReference type="ChEBI" id="CHEBI:456216"/>
        <dbReference type="EC" id="2.7.1.148"/>
    </reaction>
</comment>
<dbReference type="GO" id="GO:0005524">
    <property type="term" value="F:ATP binding"/>
    <property type="evidence" value="ECO:0007669"/>
    <property type="project" value="UniProtKB-UniRule"/>
</dbReference>
<evidence type="ECO:0000259" key="11">
    <source>
        <dbReference type="Pfam" id="PF08544"/>
    </source>
</evidence>
<dbReference type="InterPro" id="IPR013750">
    <property type="entry name" value="GHMP_kinase_C_dom"/>
</dbReference>
<accession>A0A6J4MZL5</accession>
<sequence length="305" mass="31668">MTAEVRVTAPAKINLCLGVGPVRGDGYHPLATVYQAIGLYDEVVLRPADAPDLTVSGDGVDITDVPADETNLAMRAVRMLAEHHGEELTVAMHVRKRIPVAGGLAGGSTDAAAALVGADLLFDLHTPRDELLELAGRLGSDVPFCLVGGTAMGSGRGEVVTPVMTRGEYWWVVVPGAGGLSTPAVYGEHDRLSAGRRIAEPEIPDELLAGLRAGDAEKLGAALEDDLQPAALSLRPELEELLAAGRMASAHGALVSGSGPTTVFLCDSPTHAQRVDQGLQYELATEPGLIVKGPVHGARVVGGHR</sequence>
<evidence type="ECO:0000256" key="9">
    <source>
        <dbReference type="HAMAP-Rule" id="MF_00061"/>
    </source>
</evidence>
<dbReference type="InterPro" id="IPR014721">
    <property type="entry name" value="Ribsml_uS5_D2-typ_fold_subgr"/>
</dbReference>
<dbReference type="GO" id="GO:0050515">
    <property type="term" value="F:4-(cytidine 5'-diphospho)-2-C-methyl-D-erythritol kinase activity"/>
    <property type="evidence" value="ECO:0007669"/>
    <property type="project" value="UniProtKB-UniRule"/>
</dbReference>
<keyword evidence="4 9" id="KW-0808">Transferase</keyword>
<dbReference type="EMBL" id="CADCUK010000102">
    <property type="protein sequence ID" value="CAA9373198.1"/>
    <property type="molecule type" value="Genomic_DNA"/>
</dbReference>
<dbReference type="NCBIfam" id="TIGR00154">
    <property type="entry name" value="ispE"/>
    <property type="match status" value="1"/>
</dbReference>
<dbReference type="InterPro" id="IPR036554">
    <property type="entry name" value="GHMP_kinase_C_sf"/>
</dbReference>
<feature type="binding site" evidence="9">
    <location>
        <begin position="99"/>
        <end position="109"/>
    </location>
    <ligand>
        <name>ATP</name>
        <dbReference type="ChEBI" id="CHEBI:30616"/>
    </ligand>
</feature>
<dbReference type="Pfam" id="PF08544">
    <property type="entry name" value="GHMP_kinases_C"/>
    <property type="match status" value="1"/>
</dbReference>
<evidence type="ECO:0000256" key="6">
    <source>
        <dbReference type="ARBA" id="ARBA00022777"/>
    </source>
</evidence>
<dbReference type="InterPro" id="IPR006204">
    <property type="entry name" value="GHMP_kinase_N_dom"/>
</dbReference>
<feature type="active site" evidence="9">
    <location>
        <position position="141"/>
    </location>
</feature>
<dbReference type="Gene3D" id="3.30.70.890">
    <property type="entry name" value="GHMP kinase, C-terminal domain"/>
    <property type="match status" value="1"/>
</dbReference>
<proteinExistence type="inferred from homology"/>
<evidence type="ECO:0000256" key="1">
    <source>
        <dbReference type="ARBA" id="ARBA00009684"/>
    </source>
</evidence>
<dbReference type="EC" id="2.7.1.148" evidence="2 9"/>
<dbReference type="PANTHER" id="PTHR43527:SF2">
    <property type="entry name" value="4-DIPHOSPHOCYTIDYL-2-C-METHYL-D-ERYTHRITOL KINASE, CHLOROPLASTIC"/>
    <property type="match status" value="1"/>
</dbReference>
<evidence type="ECO:0000256" key="4">
    <source>
        <dbReference type="ARBA" id="ARBA00022679"/>
    </source>
</evidence>
<dbReference type="GO" id="GO:0019288">
    <property type="term" value="P:isopentenyl diphosphate biosynthetic process, methylerythritol 4-phosphate pathway"/>
    <property type="evidence" value="ECO:0007669"/>
    <property type="project" value="UniProtKB-UniRule"/>
</dbReference>
<evidence type="ECO:0000313" key="12">
    <source>
        <dbReference type="EMBL" id="CAA9373198.1"/>
    </source>
</evidence>
<evidence type="ECO:0000256" key="3">
    <source>
        <dbReference type="ARBA" id="ARBA00017473"/>
    </source>
</evidence>
<dbReference type="InterPro" id="IPR004424">
    <property type="entry name" value="IspE"/>
</dbReference>
<evidence type="ECO:0000256" key="5">
    <source>
        <dbReference type="ARBA" id="ARBA00022741"/>
    </source>
</evidence>
<dbReference type="NCBIfam" id="NF002870">
    <property type="entry name" value="PRK03188.1"/>
    <property type="match status" value="1"/>
</dbReference>
<name>A0A6J4MZL5_9ACTN</name>
<dbReference type="UniPathway" id="UPA00056">
    <property type="reaction ID" value="UER00094"/>
</dbReference>
<keyword evidence="7 9" id="KW-0067">ATP-binding</keyword>
<dbReference type="GO" id="GO:0016114">
    <property type="term" value="P:terpenoid biosynthetic process"/>
    <property type="evidence" value="ECO:0007669"/>
    <property type="project" value="UniProtKB-UniRule"/>
</dbReference>
<evidence type="ECO:0000259" key="10">
    <source>
        <dbReference type="Pfam" id="PF00288"/>
    </source>
</evidence>
<feature type="domain" description="GHMP kinase C-terminal" evidence="11">
    <location>
        <begin position="208"/>
        <end position="275"/>
    </location>
</feature>